<evidence type="ECO:0000313" key="2">
    <source>
        <dbReference type="EMBL" id="PSN70892.1"/>
    </source>
</evidence>
<gene>
    <name evidence="2" type="ORF">BS50DRAFT_570330</name>
</gene>
<dbReference type="GO" id="GO:0000981">
    <property type="term" value="F:DNA-binding transcription factor activity, RNA polymerase II-specific"/>
    <property type="evidence" value="ECO:0007669"/>
    <property type="project" value="InterPro"/>
</dbReference>
<dbReference type="InterPro" id="IPR036864">
    <property type="entry name" value="Zn2-C6_fun-type_DNA-bd_sf"/>
</dbReference>
<dbReference type="OrthoDB" id="3932796at2759"/>
<dbReference type="SUPFAM" id="SSF57701">
    <property type="entry name" value="Zn2/Cys6 DNA-binding domain"/>
    <property type="match status" value="1"/>
</dbReference>
<dbReference type="Proteomes" id="UP000240883">
    <property type="component" value="Unassembled WGS sequence"/>
</dbReference>
<evidence type="ECO:0000256" key="1">
    <source>
        <dbReference type="SAM" id="MobiDB-lite"/>
    </source>
</evidence>
<sequence length="322" mass="35917">MEGDRRVADGGAESPGLVAQWLDNLDFCGEAQGVINGESTKEVAPTTPARKPAVRSPATRVDSATYHDISPTNTTFSSIFDPGSPCPGDARLDYDTDASSVDEDDWASCYDEKEAAAQQLEHVAEVNGDDEVASLVSYDPPSDDELSPEELAQAQIQDAQPATQRPTRFDKSKPNGFLLTSCLQCVVKGLPCSRKPPYCTRCKRSGYADMCLLHRRLCVGEPLPKGQQLSGVPVLLMLAEEDPEVRARKRKLRDEMEEQWREARDRRNWVLPVNDEKKGDFKSMGFRQWEAWPGVGEGRNMLFTGLLAEEEEQEQEQEQEEY</sequence>
<evidence type="ECO:0008006" key="4">
    <source>
        <dbReference type="Google" id="ProtNLM"/>
    </source>
</evidence>
<reference evidence="2 3" key="1">
    <citation type="journal article" date="2018" name="Front. Microbiol.">
        <title>Genome-Wide Analysis of Corynespora cassiicola Leaf Fall Disease Putative Effectors.</title>
        <authorList>
            <person name="Lopez D."/>
            <person name="Ribeiro S."/>
            <person name="Label P."/>
            <person name="Fumanal B."/>
            <person name="Venisse J.S."/>
            <person name="Kohler A."/>
            <person name="de Oliveira R.R."/>
            <person name="Labutti K."/>
            <person name="Lipzen A."/>
            <person name="Lail K."/>
            <person name="Bauer D."/>
            <person name="Ohm R.A."/>
            <person name="Barry K.W."/>
            <person name="Spatafora J."/>
            <person name="Grigoriev I.V."/>
            <person name="Martin F.M."/>
            <person name="Pujade-Renaud V."/>
        </authorList>
    </citation>
    <scope>NUCLEOTIDE SEQUENCE [LARGE SCALE GENOMIC DNA]</scope>
    <source>
        <strain evidence="2 3">Philippines</strain>
    </source>
</reference>
<evidence type="ECO:0000313" key="3">
    <source>
        <dbReference type="Proteomes" id="UP000240883"/>
    </source>
</evidence>
<dbReference type="AlphaFoldDB" id="A0A2T2NZQ2"/>
<dbReference type="GO" id="GO:0008270">
    <property type="term" value="F:zinc ion binding"/>
    <property type="evidence" value="ECO:0007669"/>
    <property type="project" value="InterPro"/>
</dbReference>
<keyword evidence="3" id="KW-1185">Reference proteome</keyword>
<proteinExistence type="predicted"/>
<organism evidence="2 3">
    <name type="scientific">Corynespora cassiicola Philippines</name>
    <dbReference type="NCBI Taxonomy" id="1448308"/>
    <lineage>
        <taxon>Eukaryota</taxon>
        <taxon>Fungi</taxon>
        <taxon>Dikarya</taxon>
        <taxon>Ascomycota</taxon>
        <taxon>Pezizomycotina</taxon>
        <taxon>Dothideomycetes</taxon>
        <taxon>Pleosporomycetidae</taxon>
        <taxon>Pleosporales</taxon>
        <taxon>Corynesporascaceae</taxon>
        <taxon>Corynespora</taxon>
    </lineage>
</organism>
<name>A0A2T2NZQ2_CORCC</name>
<dbReference type="EMBL" id="KZ678131">
    <property type="protein sequence ID" value="PSN70892.1"/>
    <property type="molecule type" value="Genomic_DNA"/>
</dbReference>
<feature type="region of interest" description="Disordered" evidence="1">
    <location>
        <begin position="38"/>
        <end position="82"/>
    </location>
</feature>
<protein>
    <recommendedName>
        <fullName evidence="4">Zn(2)-C6 fungal-type domain-containing protein</fullName>
    </recommendedName>
</protein>
<accession>A0A2T2NZQ2</accession>